<dbReference type="Gene3D" id="3.40.50.1820">
    <property type="entry name" value="alpha/beta hydrolase"/>
    <property type="match status" value="1"/>
</dbReference>
<organism evidence="4 5">
    <name type="scientific">Bacillus cereus (strain 03BB102)</name>
    <dbReference type="NCBI Taxonomy" id="572264"/>
    <lineage>
        <taxon>Bacteria</taxon>
        <taxon>Bacillati</taxon>
        <taxon>Bacillota</taxon>
        <taxon>Bacilli</taxon>
        <taxon>Bacillales</taxon>
        <taxon>Bacillaceae</taxon>
        <taxon>Bacillus</taxon>
        <taxon>Bacillus cereus group</taxon>
    </lineage>
</organism>
<dbReference type="KEGG" id="bcx:BCA_3321"/>
<dbReference type="GO" id="GO:0016787">
    <property type="term" value="F:hydrolase activity"/>
    <property type="evidence" value="ECO:0007669"/>
    <property type="project" value="UniProtKB-KW"/>
</dbReference>
<reference evidence="4 5" key="1">
    <citation type="submission" date="2009-02" db="EMBL/GenBank/DDBJ databases">
        <title>Genome sequence of Bacillus cereus 03BB102.</title>
        <authorList>
            <person name="Dodson R.J."/>
            <person name="Jackson P."/>
            <person name="Munk A.C."/>
            <person name="Brettin T."/>
            <person name="Bruce D."/>
            <person name="Detter C."/>
            <person name="Tapia R."/>
            <person name="Han C."/>
            <person name="Sutton G."/>
            <person name="Sims D."/>
        </authorList>
    </citation>
    <scope>NUCLEOTIDE SEQUENCE [LARGE SCALE GENOMIC DNA]</scope>
    <source>
        <strain evidence="4 5">03BB102</strain>
    </source>
</reference>
<keyword evidence="2" id="KW-1133">Transmembrane helix</keyword>
<dbReference type="SUPFAM" id="SSF53474">
    <property type="entry name" value="alpha/beta-Hydrolases"/>
    <property type="match status" value="1"/>
</dbReference>
<evidence type="ECO:0000256" key="2">
    <source>
        <dbReference type="SAM" id="Phobius"/>
    </source>
</evidence>
<dbReference type="InterPro" id="IPR050300">
    <property type="entry name" value="GDXG_lipolytic_enzyme"/>
</dbReference>
<dbReference type="PANTHER" id="PTHR48081">
    <property type="entry name" value="AB HYDROLASE SUPERFAMILY PROTEIN C4A8.06C"/>
    <property type="match status" value="1"/>
</dbReference>
<feature type="transmembrane region" description="Helical" evidence="2">
    <location>
        <begin position="12"/>
        <end position="36"/>
    </location>
</feature>
<keyword evidence="2" id="KW-0812">Transmembrane</keyword>
<dbReference type="PANTHER" id="PTHR48081:SF13">
    <property type="entry name" value="ALPHA_BETA HYDROLASE"/>
    <property type="match status" value="1"/>
</dbReference>
<name>A0A158RI52_BACC3</name>
<evidence type="ECO:0000256" key="1">
    <source>
        <dbReference type="ARBA" id="ARBA00022801"/>
    </source>
</evidence>
<gene>
    <name evidence="4" type="ordered locus">BCA_3321</name>
</gene>
<evidence type="ECO:0000259" key="3">
    <source>
        <dbReference type="Pfam" id="PF20434"/>
    </source>
</evidence>
<dbReference type="InterPro" id="IPR029058">
    <property type="entry name" value="AB_hydrolase_fold"/>
</dbReference>
<dbReference type="Pfam" id="PF20434">
    <property type="entry name" value="BD-FAE"/>
    <property type="match status" value="1"/>
</dbReference>
<dbReference type="PATRIC" id="fig|572264.18.peg.3281"/>
<dbReference type="AlphaFoldDB" id="A0A158RI52"/>
<keyword evidence="1" id="KW-0378">Hydrolase</keyword>
<dbReference type="InterPro" id="IPR049492">
    <property type="entry name" value="BD-FAE-like_dom"/>
</dbReference>
<sequence>MKHTTSWRPRGIIQWILTILTLVAFPIIGIISYYIMNPSDMDKLMSSLAWATALFPVSLLIVTLFIIVLLILAFWKKAKIAQVILVPLSLLLIFLTVQPITSMLSYANSKDATVSLSSHFFNSQTISTKPMENVVYGKTTDGIELKMDVWPAKETSKNKLKPAVVLVHGGGWVSGDKGEAPHWKQWLNDLGYTVFDVQYRMPPQAGWKDEVADIKSALGWVLQNADTYQIDPNKINVMGESAGGNLAMLAAYSMGEEQLPASTNVPEVHVNSVINMYGPADMTMFYNDNPSTNYVHGVMKEYIGGTVSQFPERYKLLSPINYIEDNTPPTITLLGTGDRIVPVEQGEMLDKELTVKNVAHEFYLLPDVDHGFDINPGSLSTQFAKEKVTAFLQRYNK</sequence>
<evidence type="ECO:0000313" key="4">
    <source>
        <dbReference type="EMBL" id="ACO26688.1"/>
    </source>
</evidence>
<accession>A0A158RI52</accession>
<dbReference type="Proteomes" id="UP000002210">
    <property type="component" value="Chromosome"/>
</dbReference>
<proteinExistence type="predicted"/>
<feature type="domain" description="BD-FAE-like" evidence="3">
    <location>
        <begin position="148"/>
        <end position="353"/>
    </location>
</feature>
<keyword evidence="2" id="KW-0472">Membrane</keyword>
<evidence type="ECO:0000313" key="5">
    <source>
        <dbReference type="Proteomes" id="UP000002210"/>
    </source>
</evidence>
<feature type="transmembrane region" description="Helical" evidence="2">
    <location>
        <begin position="48"/>
        <end position="72"/>
    </location>
</feature>
<feature type="transmembrane region" description="Helical" evidence="2">
    <location>
        <begin position="84"/>
        <end position="107"/>
    </location>
</feature>
<protein>
    <submittedName>
        <fullName evidence="4">Triacylglycerol lipase</fullName>
    </submittedName>
</protein>
<dbReference type="EMBL" id="CP001407">
    <property type="protein sequence ID" value="ACO26688.1"/>
    <property type="molecule type" value="Genomic_DNA"/>
</dbReference>